<dbReference type="GO" id="GO:0005829">
    <property type="term" value="C:cytosol"/>
    <property type="evidence" value="ECO:0007669"/>
    <property type="project" value="TreeGrafter"/>
</dbReference>
<organism evidence="4 5">
    <name type="scientific">Conexibacter arvalis</name>
    <dbReference type="NCBI Taxonomy" id="912552"/>
    <lineage>
        <taxon>Bacteria</taxon>
        <taxon>Bacillati</taxon>
        <taxon>Actinomycetota</taxon>
        <taxon>Thermoleophilia</taxon>
        <taxon>Solirubrobacterales</taxon>
        <taxon>Conexibacteraceae</taxon>
        <taxon>Conexibacter</taxon>
    </lineage>
</organism>
<keyword evidence="5" id="KW-1185">Reference proteome</keyword>
<comment type="caution">
    <text evidence="4">The sequence shown here is derived from an EMBL/GenBank/DDBJ whole genome shotgun (WGS) entry which is preliminary data.</text>
</comment>
<protein>
    <submittedName>
        <fullName evidence="4">Luciferase family oxidoreductase group 1</fullName>
    </submittedName>
</protein>
<dbReference type="Gene3D" id="3.20.20.30">
    <property type="entry name" value="Luciferase-like domain"/>
    <property type="match status" value="1"/>
</dbReference>
<name>A0A840IE31_9ACTN</name>
<evidence type="ECO:0000313" key="5">
    <source>
        <dbReference type="Proteomes" id="UP000585272"/>
    </source>
</evidence>
<dbReference type="InterPro" id="IPR036661">
    <property type="entry name" value="Luciferase-like_sf"/>
</dbReference>
<dbReference type="EMBL" id="JACHNU010000003">
    <property type="protein sequence ID" value="MBB4663056.1"/>
    <property type="molecule type" value="Genomic_DNA"/>
</dbReference>
<dbReference type="PANTHER" id="PTHR30137">
    <property type="entry name" value="LUCIFERASE-LIKE MONOOXYGENASE"/>
    <property type="match status" value="1"/>
</dbReference>
<evidence type="ECO:0000259" key="3">
    <source>
        <dbReference type="Pfam" id="PF00296"/>
    </source>
</evidence>
<sequence length="360" mass="38447">MALRVSVLDQSPIAEGSTGAQALRNTIDLARLADRLGYHRYWVAEHHGGPMLASPGPEVLIGPIAAATERIRVGSGGVMLPHYSPLKVAESFSMLAGLFPGRIDLGIGRAPGSDGHAMLALQRDRRQAAPDDFPQQLAELLGYFDDDLPHGHPFSRYAKWLPGRPHLPAPWLLGSSPQSALWAAELGIPYAFADFINSRGAENAQAYRDRFQSGRRLEAPQVAIGVWALAADSEEEARLLSTSARMAMTLLRQGRLIEVPPVEKAVRFLESRGTPLDGRPRGRRTIVGTPASVRAGIEEAAAEYGAEEAIVVTITHDHEARRRSYELIAEAFELERAGDAPAGGATAASGGAASAVGAHG</sequence>
<dbReference type="Proteomes" id="UP000585272">
    <property type="component" value="Unassembled WGS sequence"/>
</dbReference>
<evidence type="ECO:0000313" key="4">
    <source>
        <dbReference type="EMBL" id="MBB4663056.1"/>
    </source>
</evidence>
<feature type="region of interest" description="Disordered" evidence="2">
    <location>
        <begin position="341"/>
        <end position="360"/>
    </location>
</feature>
<dbReference type="InterPro" id="IPR019949">
    <property type="entry name" value="CmoO-like"/>
</dbReference>
<gene>
    <name evidence="4" type="ORF">BDZ31_002645</name>
</gene>
<proteinExistence type="predicted"/>
<dbReference type="PANTHER" id="PTHR30137:SF6">
    <property type="entry name" value="LUCIFERASE-LIKE MONOOXYGENASE"/>
    <property type="match status" value="1"/>
</dbReference>
<dbReference type="InterPro" id="IPR050766">
    <property type="entry name" value="Bact_Lucif_Oxidored"/>
</dbReference>
<feature type="domain" description="Luciferase-like" evidence="3">
    <location>
        <begin position="6"/>
        <end position="306"/>
    </location>
</feature>
<dbReference type="RefSeq" id="WP_183342757.1">
    <property type="nucleotide sequence ID" value="NZ_JACHNU010000003.1"/>
</dbReference>
<accession>A0A840IE31</accession>
<dbReference type="SUPFAM" id="SSF51679">
    <property type="entry name" value="Bacterial luciferase-like"/>
    <property type="match status" value="1"/>
</dbReference>
<reference evidence="4 5" key="1">
    <citation type="submission" date="2020-08" db="EMBL/GenBank/DDBJ databases">
        <title>Genomic Encyclopedia of Archaeal and Bacterial Type Strains, Phase II (KMG-II): from individual species to whole genera.</title>
        <authorList>
            <person name="Goeker M."/>
        </authorList>
    </citation>
    <scope>NUCLEOTIDE SEQUENCE [LARGE SCALE GENOMIC DNA]</scope>
    <source>
        <strain evidence="4 5">DSM 23288</strain>
    </source>
</reference>
<dbReference type="NCBIfam" id="TIGR03558">
    <property type="entry name" value="oxido_grp_1"/>
    <property type="match status" value="1"/>
</dbReference>
<evidence type="ECO:0000256" key="2">
    <source>
        <dbReference type="SAM" id="MobiDB-lite"/>
    </source>
</evidence>
<dbReference type="Pfam" id="PF00296">
    <property type="entry name" value="Bac_luciferase"/>
    <property type="match status" value="1"/>
</dbReference>
<dbReference type="FunFam" id="3.20.20.30:FF:000002">
    <property type="entry name" value="LLM class flavin-dependent oxidoreductase"/>
    <property type="match status" value="1"/>
</dbReference>
<dbReference type="InterPro" id="IPR011251">
    <property type="entry name" value="Luciferase-like_dom"/>
</dbReference>
<dbReference type="AlphaFoldDB" id="A0A840IE31"/>
<comment type="similarity">
    <text evidence="1">To bacterial alkanal monooxygenase alpha and beta chains.</text>
</comment>
<dbReference type="GO" id="GO:0016705">
    <property type="term" value="F:oxidoreductase activity, acting on paired donors, with incorporation or reduction of molecular oxygen"/>
    <property type="evidence" value="ECO:0007669"/>
    <property type="project" value="InterPro"/>
</dbReference>
<evidence type="ECO:0000256" key="1">
    <source>
        <dbReference type="ARBA" id="ARBA00007789"/>
    </source>
</evidence>